<feature type="transmembrane region" description="Helical" evidence="1">
    <location>
        <begin position="68"/>
        <end position="85"/>
    </location>
</feature>
<feature type="transmembrane region" description="Helical" evidence="1">
    <location>
        <begin position="97"/>
        <end position="113"/>
    </location>
</feature>
<dbReference type="Proteomes" id="UP000182958">
    <property type="component" value="Unassembled WGS sequence"/>
</dbReference>
<dbReference type="EMBL" id="FPJA01000006">
    <property type="protein sequence ID" value="SFW37640.1"/>
    <property type="molecule type" value="Genomic_DNA"/>
</dbReference>
<evidence type="ECO:0000256" key="1">
    <source>
        <dbReference type="SAM" id="Phobius"/>
    </source>
</evidence>
<keyword evidence="1" id="KW-0812">Transmembrane</keyword>
<accession>A0A1K1NQ99</accession>
<dbReference type="AlphaFoldDB" id="A0A1K1NQ99"/>
<protein>
    <submittedName>
        <fullName evidence="2">Uncharacterized protein</fullName>
    </submittedName>
</protein>
<sequence length="314" mass="36389">MSFTAMIEETAKRPFIHRQLLPQTVKYIASSIPEQSKEKLETKLIKGAYIENRYAQAKIPHKYVIEYYLMYTLCFLALFTSIWVLRSLLCEIVQDKVVGTLGAMLFALIFPFFEVLGGYYYDIIEIMFMFIAARFALRGNWLGLLIITPIAEANKESFLFFLATLFPLARMHFPLKKAATLTLSTLFIAGITYLYIRQLYVGNPGDMADWRIRDHMQAIFELSSYFYTTSIYGLPLGEGMFLPHMICVIYIVRKAWNHLTSAWKGHAKIALVINGILYFMFVLPNEIRDLSLLYVSFMILTAFFIRDIIQKSVR</sequence>
<reference evidence="3" key="1">
    <citation type="submission" date="2016-11" db="EMBL/GenBank/DDBJ databases">
        <authorList>
            <person name="Varghese N."/>
            <person name="Submissions S."/>
        </authorList>
    </citation>
    <scope>NUCLEOTIDE SEQUENCE [LARGE SCALE GENOMIC DNA]</scope>
    <source>
        <strain evidence="3">C3</strain>
    </source>
</reference>
<evidence type="ECO:0000313" key="2">
    <source>
        <dbReference type="EMBL" id="SFW37640.1"/>
    </source>
</evidence>
<feature type="transmembrane region" description="Helical" evidence="1">
    <location>
        <begin position="178"/>
        <end position="196"/>
    </location>
</feature>
<feature type="transmembrane region" description="Helical" evidence="1">
    <location>
        <begin position="265"/>
        <end position="284"/>
    </location>
</feature>
<keyword evidence="1" id="KW-1133">Transmembrane helix</keyword>
<name>A0A1K1NQ99_SELRU</name>
<evidence type="ECO:0000313" key="3">
    <source>
        <dbReference type="Proteomes" id="UP000182958"/>
    </source>
</evidence>
<feature type="transmembrane region" description="Helical" evidence="1">
    <location>
        <begin position="231"/>
        <end position="253"/>
    </location>
</feature>
<organism evidence="2 3">
    <name type="scientific">Selenomonas ruminantium</name>
    <dbReference type="NCBI Taxonomy" id="971"/>
    <lineage>
        <taxon>Bacteria</taxon>
        <taxon>Bacillati</taxon>
        <taxon>Bacillota</taxon>
        <taxon>Negativicutes</taxon>
        <taxon>Selenomonadales</taxon>
        <taxon>Selenomonadaceae</taxon>
        <taxon>Selenomonas</taxon>
    </lineage>
</organism>
<keyword evidence="3" id="KW-1185">Reference proteome</keyword>
<gene>
    <name evidence="2" type="ORF">SAMN02910323_1570</name>
</gene>
<proteinExistence type="predicted"/>
<keyword evidence="1" id="KW-0472">Membrane</keyword>
<feature type="transmembrane region" description="Helical" evidence="1">
    <location>
        <begin position="290"/>
        <end position="309"/>
    </location>
</feature>